<keyword evidence="6" id="KW-1185">Reference proteome</keyword>
<dbReference type="AlphaFoldDB" id="A0A939GJX4"/>
<feature type="signal peptide" evidence="3">
    <location>
        <begin position="1"/>
        <end position="21"/>
    </location>
</feature>
<evidence type="ECO:0000313" key="6">
    <source>
        <dbReference type="Proteomes" id="UP000664034"/>
    </source>
</evidence>
<keyword evidence="2" id="KW-0472">Membrane</keyword>
<evidence type="ECO:0000256" key="3">
    <source>
        <dbReference type="SAM" id="SignalP"/>
    </source>
</evidence>
<comment type="subcellular location">
    <subcellularLocation>
        <location evidence="1">Membrane</location>
    </subcellularLocation>
</comment>
<protein>
    <submittedName>
        <fullName evidence="5">BamA/TamA family outer membrane protein</fullName>
    </submittedName>
</protein>
<sequence length="410" mass="45528">MIHFLRLTFFWFLLAGSGAQAQTLPDTTRPAQLDLSDLGQRWFHVKLVPGADSLHPDKPQWAVLPSLNYSPATGVAVGGILTTAFYPKHTPHTRLSTGQLYVGYSQYNQTFVSALSNIWTREHRFNIQGDYRFHNFPTTTFGLGSNTQLANVSAIDYNHIRFYQTIYAAVGRDYMLGAGYLLDHHFSITNVAPDGQPTDFDRYGRTAQSTSSGVAVGLLRDRRGNPNNPTGGSYLLVQYRYFAKALGGSSNWQAIWFDYRRYVSLGGRLEKQMAFWSFNWATFGGRVPYLDLPATGWDSFGNTGRGYTLGRFRGPTFFYAEAEYRTQLTANGLFGAVLFANAQTVHNWLGSNTLLPIDSSVQGCLVKVWPGFGGGIRVKVNKNARTNLAIDYGLGAGGSSGLYFNLNEVF</sequence>
<evidence type="ECO:0000259" key="4">
    <source>
        <dbReference type="Pfam" id="PF01103"/>
    </source>
</evidence>
<organism evidence="5 6">
    <name type="scientific">Fibrella rubiginis</name>
    <dbReference type="NCBI Taxonomy" id="2817060"/>
    <lineage>
        <taxon>Bacteria</taxon>
        <taxon>Pseudomonadati</taxon>
        <taxon>Bacteroidota</taxon>
        <taxon>Cytophagia</taxon>
        <taxon>Cytophagales</taxon>
        <taxon>Spirosomataceae</taxon>
        <taxon>Fibrella</taxon>
    </lineage>
</organism>
<dbReference type="Pfam" id="PF01103">
    <property type="entry name" value="Omp85"/>
    <property type="match status" value="1"/>
</dbReference>
<dbReference type="Gene3D" id="2.40.160.50">
    <property type="entry name" value="membrane protein fhac: a member of the omp85/tpsb transporter family"/>
    <property type="match status" value="1"/>
</dbReference>
<feature type="domain" description="Bacterial surface antigen (D15)" evidence="4">
    <location>
        <begin position="100"/>
        <end position="353"/>
    </location>
</feature>
<accession>A0A939GJX4</accession>
<proteinExistence type="predicted"/>
<evidence type="ECO:0000256" key="2">
    <source>
        <dbReference type="ARBA" id="ARBA00023136"/>
    </source>
</evidence>
<keyword evidence="3" id="KW-0732">Signal</keyword>
<dbReference type="EMBL" id="JAFMYV010000011">
    <property type="protein sequence ID" value="MBO0938795.1"/>
    <property type="molecule type" value="Genomic_DNA"/>
</dbReference>
<reference evidence="5" key="1">
    <citation type="submission" date="2021-03" db="EMBL/GenBank/DDBJ databases">
        <title>Fibrella sp. HMF5335 genome sequencing and assembly.</title>
        <authorList>
            <person name="Kang H."/>
            <person name="Kim H."/>
            <person name="Bae S."/>
            <person name="Joh K."/>
        </authorList>
    </citation>
    <scope>NUCLEOTIDE SEQUENCE</scope>
    <source>
        <strain evidence="5">HMF5335</strain>
    </source>
</reference>
<evidence type="ECO:0000256" key="1">
    <source>
        <dbReference type="ARBA" id="ARBA00004370"/>
    </source>
</evidence>
<dbReference type="RefSeq" id="WP_207366335.1">
    <property type="nucleotide sequence ID" value="NZ_JAFMYV010000011.1"/>
</dbReference>
<comment type="caution">
    <text evidence="5">The sequence shown here is derived from an EMBL/GenBank/DDBJ whole genome shotgun (WGS) entry which is preliminary data.</text>
</comment>
<dbReference type="GO" id="GO:0019867">
    <property type="term" value="C:outer membrane"/>
    <property type="evidence" value="ECO:0007669"/>
    <property type="project" value="InterPro"/>
</dbReference>
<evidence type="ECO:0000313" key="5">
    <source>
        <dbReference type="EMBL" id="MBO0938795.1"/>
    </source>
</evidence>
<name>A0A939GJX4_9BACT</name>
<gene>
    <name evidence="5" type="ORF">J2I47_19745</name>
</gene>
<feature type="chain" id="PRO_5037785072" evidence="3">
    <location>
        <begin position="22"/>
        <end position="410"/>
    </location>
</feature>
<dbReference type="InterPro" id="IPR000184">
    <property type="entry name" value="Bac_surfAg_D15"/>
</dbReference>
<dbReference type="Proteomes" id="UP000664034">
    <property type="component" value="Unassembled WGS sequence"/>
</dbReference>